<dbReference type="InterPro" id="IPR016032">
    <property type="entry name" value="Sig_transdc_resp-reg_C-effctor"/>
</dbReference>
<dbReference type="SMART" id="SM00421">
    <property type="entry name" value="HTH_LUXR"/>
    <property type="match status" value="1"/>
</dbReference>
<dbReference type="InterPro" id="IPR027417">
    <property type="entry name" value="P-loop_NTPase"/>
</dbReference>
<dbReference type="GO" id="GO:0003677">
    <property type="term" value="F:DNA binding"/>
    <property type="evidence" value="ECO:0007669"/>
    <property type="project" value="InterPro"/>
</dbReference>
<dbReference type="GO" id="GO:0006355">
    <property type="term" value="P:regulation of DNA-templated transcription"/>
    <property type="evidence" value="ECO:0007669"/>
    <property type="project" value="InterPro"/>
</dbReference>
<dbReference type="InterPro" id="IPR049945">
    <property type="entry name" value="AAA_22"/>
</dbReference>
<gene>
    <name evidence="2" type="ORF">FGL98_03780</name>
</gene>
<dbReference type="PANTHER" id="PTHR47691">
    <property type="entry name" value="REGULATOR-RELATED"/>
    <property type="match status" value="1"/>
</dbReference>
<dbReference type="Pfam" id="PF13401">
    <property type="entry name" value="AAA_22"/>
    <property type="match status" value="1"/>
</dbReference>
<dbReference type="InterPro" id="IPR036388">
    <property type="entry name" value="WH-like_DNA-bd_sf"/>
</dbReference>
<dbReference type="PROSITE" id="PS00622">
    <property type="entry name" value="HTH_LUXR_1"/>
    <property type="match status" value="1"/>
</dbReference>
<dbReference type="SUPFAM" id="SSF46894">
    <property type="entry name" value="C-terminal effector domain of the bipartite response regulators"/>
    <property type="match status" value="1"/>
</dbReference>
<dbReference type="EMBL" id="VCQV01000003">
    <property type="protein sequence ID" value="TWP38338.1"/>
    <property type="molecule type" value="Genomic_DNA"/>
</dbReference>
<dbReference type="InterPro" id="IPR058852">
    <property type="entry name" value="HTH_77"/>
</dbReference>
<dbReference type="PANTHER" id="PTHR47691:SF3">
    <property type="entry name" value="HTH-TYPE TRANSCRIPTIONAL REGULATOR RV0890C-RELATED"/>
    <property type="match status" value="1"/>
</dbReference>
<dbReference type="Gene3D" id="1.10.10.10">
    <property type="entry name" value="Winged helix-like DNA-binding domain superfamily/Winged helix DNA-binding domain"/>
    <property type="match status" value="1"/>
</dbReference>
<comment type="caution">
    <text evidence="2">The sequence shown here is derived from an EMBL/GenBank/DDBJ whole genome shotgun (WGS) entry which is preliminary data.</text>
</comment>
<accession>A0A563E6Z3</accession>
<dbReference type="Pfam" id="PF25872">
    <property type="entry name" value="HTH_77"/>
    <property type="match status" value="1"/>
</dbReference>
<dbReference type="PROSITE" id="PS50043">
    <property type="entry name" value="HTH_LUXR_2"/>
    <property type="match status" value="1"/>
</dbReference>
<dbReference type="PRINTS" id="PR00038">
    <property type="entry name" value="HTHLUXR"/>
</dbReference>
<dbReference type="Pfam" id="PF00196">
    <property type="entry name" value="GerE"/>
    <property type="match status" value="1"/>
</dbReference>
<dbReference type="PRINTS" id="PR00364">
    <property type="entry name" value="DISEASERSIST"/>
</dbReference>
<evidence type="ECO:0000259" key="1">
    <source>
        <dbReference type="PROSITE" id="PS50043"/>
    </source>
</evidence>
<organism evidence="2 3">
    <name type="scientific">Leekyejoonella antrihumi</name>
    <dbReference type="NCBI Taxonomy" id="1660198"/>
    <lineage>
        <taxon>Bacteria</taxon>
        <taxon>Bacillati</taxon>
        <taxon>Actinomycetota</taxon>
        <taxon>Actinomycetes</taxon>
        <taxon>Micrococcales</taxon>
        <taxon>Dermacoccaceae</taxon>
        <taxon>Leekyejoonella</taxon>
    </lineage>
</organism>
<reference evidence="2 3" key="1">
    <citation type="submission" date="2019-05" db="EMBL/GenBank/DDBJ databases">
        <authorList>
            <person name="Lee S.D."/>
        </authorList>
    </citation>
    <scope>NUCLEOTIDE SEQUENCE [LARGE SCALE GENOMIC DNA]</scope>
    <source>
        <strain evidence="2 3">C5-26</strain>
    </source>
</reference>
<dbReference type="AlphaFoldDB" id="A0A563E6Z3"/>
<dbReference type="InterPro" id="IPR000792">
    <property type="entry name" value="Tscrpt_reg_LuxR_C"/>
</dbReference>
<protein>
    <recommendedName>
        <fullName evidence="1">HTH luxR-type domain-containing protein</fullName>
    </recommendedName>
</protein>
<name>A0A563E6Z3_9MICO</name>
<dbReference type="CDD" id="cd06170">
    <property type="entry name" value="LuxR_C_like"/>
    <property type="match status" value="1"/>
</dbReference>
<sequence>MADSSRFQVAPTSGVGGFQRLASQNLPAPLSSFVGREREIAAVGELIGAHRLVTITGPGGAGKTRLALEVAARLAAEQADGPWWVDLADLANPALLAARVIRSTGRPVQLDDEGRDQLMQRLSARAALLLLDNCEHLVPAVAGFVDELLRAGSQARVLATSRIPLDVEGEAAWPIPALDLPPSMGEHACTDEEDLSSHASSRLFLERARQARPGLRIDGEAAADIVDICRRLDGLPLALELAAARCRSLHVSQLRRSLAGSLDLLSGGQRTGTSRLQTMQASIDWSHNQLTEGERVLLRRLAAFANGFTLEDAQPVVSAAGLDPALVLDALDTLVSHSLVRFDDGINGAARYRLLEVVRQYATRRLRDAEEEQSIRDRHTQRYEALARTLGPRLESDWNEAVFVRMSADVDNIERAIETLCESGDHARAAVMLWDTQHLWGLVRPAAADLIISRLVEQPELNAALRARMHVVRATVGSDAGAMSTAFRSAAAAVPLAESAGDELATARAHVLQAALLTMAEADSAGPMLRAAIEQCDKAGDQTGAGLGRVWLGVCVTIFQGSASRGAPLIEEALNQPSVRTNPGLAAWAHCVLAEMHAEHGALGSAVEEAEQTEALLQRIARVLPIGAEGFLRTSVPGSVAALVRGYAAILQDQPPLPGVDLEAVSLRAAVDGYPLAGYLYRFLRGLDQLRTRNPAGALADFEIAERLADEAGGWFAANTRMVGAFAALSVGDPSTAATWLGRVDADQLTTTMLRARFRVIRADLALRHGDAAAAEREAHLELEAAAAEGIAHETAQLLEVLARVTDDDGRPVEAVRLASAAARARAERNLRLGPPGHLDPVHRMLSRARTDLGEELFETYWQQGASLDLEQAVAYARRSRGERRRPVCGWDSLTPTELQVVRLVAAGHTNPQIATQLFVSRETVKTHLRSVFAKLDVRTRAQVAAVAVGHKGG</sequence>
<dbReference type="RefSeq" id="WP_146315333.1">
    <property type="nucleotide sequence ID" value="NZ_VCQV01000003.1"/>
</dbReference>
<keyword evidence="3" id="KW-1185">Reference proteome</keyword>
<dbReference type="Gene3D" id="3.40.50.300">
    <property type="entry name" value="P-loop containing nucleotide triphosphate hydrolases"/>
    <property type="match status" value="1"/>
</dbReference>
<reference evidence="2 3" key="2">
    <citation type="submission" date="2019-08" db="EMBL/GenBank/DDBJ databases">
        <title>Jejuicoccus antrihumi gen. nov., sp. nov., a new member of the family Dermacoccaceae isolated from a cave.</title>
        <authorList>
            <person name="Schumann P."/>
            <person name="Kim I.S."/>
        </authorList>
    </citation>
    <scope>NUCLEOTIDE SEQUENCE [LARGE SCALE GENOMIC DNA]</scope>
    <source>
        <strain evidence="2 3">C5-26</strain>
    </source>
</reference>
<evidence type="ECO:0000313" key="3">
    <source>
        <dbReference type="Proteomes" id="UP000320244"/>
    </source>
</evidence>
<dbReference type="OrthoDB" id="3691954at2"/>
<dbReference type="Proteomes" id="UP000320244">
    <property type="component" value="Unassembled WGS sequence"/>
</dbReference>
<dbReference type="SUPFAM" id="SSF52540">
    <property type="entry name" value="P-loop containing nucleoside triphosphate hydrolases"/>
    <property type="match status" value="1"/>
</dbReference>
<evidence type="ECO:0000313" key="2">
    <source>
        <dbReference type="EMBL" id="TWP38338.1"/>
    </source>
</evidence>
<proteinExistence type="predicted"/>
<feature type="domain" description="HTH luxR-type" evidence="1">
    <location>
        <begin position="887"/>
        <end position="952"/>
    </location>
</feature>
<dbReference type="GO" id="GO:0016887">
    <property type="term" value="F:ATP hydrolysis activity"/>
    <property type="evidence" value="ECO:0007669"/>
    <property type="project" value="InterPro"/>
</dbReference>